<dbReference type="AlphaFoldDB" id="A0A9X4AV22"/>
<dbReference type="Proteomes" id="UP001151081">
    <property type="component" value="Unassembled WGS sequence"/>
</dbReference>
<dbReference type="EMBL" id="JAGTJJ010000016">
    <property type="protein sequence ID" value="MDC3983857.1"/>
    <property type="molecule type" value="Genomic_DNA"/>
</dbReference>
<accession>A0A9X4AV22</accession>
<evidence type="ECO:0000313" key="2">
    <source>
        <dbReference type="Proteomes" id="UP001151081"/>
    </source>
</evidence>
<keyword evidence="2" id="KW-1185">Reference proteome</keyword>
<name>A0A9X4AV22_9BACT</name>
<reference evidence="1 2" key="1">
    <citation type="submission" date="2021-04" db="EMBL/GenBank/DDBJ databases">
        <title>Genome analysis of Polyangium sp.</title>
        <authorList>
            <person name="Li Y."/>
            <person name="Wang J."/>
        </authorList>
    </citation>
    <scope>NUCLEOTIDE SEQUENCE [LARGE SCALE GENOMIC DNA]</scope>
    <source>
        <strain evidence="1 2">SDU14</strain>
    </source>
</reference>
<protein>
    <submittedName>
        <fullName evidence="1">Uncharacterized protein</fullName>
    </submittedName>
</protein>
<proteinExistence type="predicted"/>
<gene>
    <name evidence="1" type="ORF">KEG57_25330</name>
</gene>
<evidence type="ECO:0000313" key="1">
    <source>
        <dbReference type="EMBL" id="MDC3983857.1"/>
    </source>
</evidence>
<organism evidence="1 2">
    <name type="scientific">Polyangium jinanense</name>
    <dbReference type="NCBI Taxonomy" id="2829994"/>
    <lineage>
        <taxon>Bacteria</taxon>
        <taxon>Pseudomonadati</taxon>
        <taxon>Myxococcota</taxon>
        <taxon>Polyangia</taxon>
        <taxon>Polyangiales</taxon>
        <taxon>Polyangiaceae</taxon>
        <taxon>Polyangium</taxon>
    </lineage>
</organism>
<comment type="caution">
    <text evidence="1">The sequence shown here is derived from an EMBL/GenBank/DDBJ whole genome shotgun (WGS) entry which is preliminary data.</text>
</comment>
<sequence>MSVQHASPAEAIERARELAREVALGAAQPEALERAHEGLPSRQVECWRAFKETFATLVREDEQRCSTWNTVLREKIKTAIADPKKLFLSSSKHEIRQFDAQVDGWKYELDPLAAWDRRCRGYVAFRGEYPFFHLHLLLCIDPAAWCVEVDTLPALDLMDGALFHYTHLKENPEQIEALLRLAPRVFEEDGRWASSRSVVALLLTHHLLHIDSSEVWLRDAFRVLLERPDGKYIAFAFLGHLAHKELIADQRFGGHKDEPERKAFKVLAELLATRFSVKDARDAWTAAEAVAKEKHKREKARRVLKENDGVPRMADDRGEGARTLRGQGLPLLFGTAVMLGENPAQAEAQAFWSWFEELLVGRDKGLSMARRDNGSTEQLIRRFGALLACLPDPEKAFRSIYRNLEPQRRRTTFSHRYEGHDDDIGSMLLLDIGPYAALYWCKRDANAGGEPLFWCGYEAARRLWLTSLQRFSKEKRKLVCSFFAFLPHIFGENLEEALQRALPPIANDASMVCSAGSLLFRNGVAPERLRPLIRQAGVDLEVALRDAYQWATLTENNSIPRSIDTQNEDFPRTFEDLVRALGMALSIEEIGEQSEGKSSKEPALTRQRRAFALGIAWGSRLLQRLDEERCTPRRLLSLDATGSMWLLQVALPPNVSKQLGISQEIRILAVHGDVRGRDLRMVMRDPEGDANVDPDLLVVASDQPELAKKLPWLAGSWGQRVPWSLAEDEYSYLTSALREHLPTFARGPKG</sequence>
<dbReference type="RefSeq" id="WP_272425608.1">
    <property type="nucleotide sequence ID" value="NZ_JAGTJJ010000016.1"/>
</dbReference>